<gene>
    <name evidence="3" type="ORF">M0812_03130</name>
</gene>
<dbReference type="InterPro" id="IPR004000">
    <property type="entry name" value="Actin"/>
</dbReference>
<proteinExistence type="inferred from homology"/>
<dbReference type="AlphaFoldDB" id="A0AAV7YUS3"/>
<sequence length="480" mass="54361">MNESSIVVLDLGSFSTKIGNTGNDKHLRVHPSMIGKNIYPNCLTGLSEIKGKPPILGNQLQTSLSYIDIEYLINKQGQQYLMNWEGIEQLYSYLLTEELGTDDLNSVSLLHTLSPYFQKCDQNRILELMFETFQILEFNFVNEALSLRFGSGETNGILVDLGHLSTRIYPFNGGEILYSNCQTLGVGGFDLTNGFAQQLKNSGIQFTSQEEFEIVTKIKHNCCSVNPFHQGIDPILIKKKYEQITNQNFGKGSSVEKLMKPNTNSRDLMGNKKTKKSQKISKNSKSQKKVKKKTGETFSVQEVFKEREELIVNNASSEEKIFQQFLQKDGYDDLQIQMPDNSEIRLSTERFQIPECLFNPKQVNVKQKGLHEQIIQVIQNCNSDLQNNFAFEKIILTGGNSELQFLSERLMVDILKNDSFDSSVVPEIISCNNSENHHLSWSGSSIIATICKQIPSLLIPKNDYHETGESILLKKIINNL</sequence>
<feature type="region of interest" description="Disordered" evidence="2">
    <location>
        <begin position="252"/>
        <end position="292"/>
    </location>
</feature>
<comment type="similarity">
    <text evidence="1">Belongs to the actin family.</text>
</comment>
<dbReference type="PANTHER" id="PTHR11937">
    <property type="entry name" value="ACTIN"/>
    <property type="match status" value="1"/>
</dbReference>
<comment type="caution">
    <text evidence="3">The sequence shown here is derived from an EMBL/GenBank/DDBJ whole genome shotgun (WGS) entry which is preliminary data.</text>
</comment>
<protein>
    <submittedName>
        <fullName evidence="3">Actin-5c-related</fullName>
    </submittedName>
</protein>
<dbReference type="InterPro" id="IPR043129">
    <property type="entry name" value="ATPase_NBD"/>
</dbReference>
<accession>A0AAV7YUS3</accession>
<dbReference type="SUPFAM" id="SSF53067">
    <property type="entry name" value="Actin-like ATPase domain"/>
    <property type="match status" value="2"/>
</dbReference>
<evidence type="ECO:0000313" key="4">
    <source>
        <dbReference type="Proteomes" id="UP001146793"/>
    </source>
</evidence>
<reference evidence="3" key="1">
    <citation type="submission" date="2022-08" db="EMBL/GenBank/DDBJ databases">
        <title>Novel sulphate-reducing endosymbionts in the free-living metamonad Anaeramoeba.</title>
        <authorList>
            <person name="Jerlstrom-Hultqvist J."/>
            <person name="Cepicka I."/>
            <person name="Gallot-Lavallee L."/>
            <person name="Salas-Leiva D."/>
            <person name="Curtis B.A."/>
            <person name="Zahonova K."/>
            <person name="Pipaliya S."/>
            <person name="Dacks J."/>
            <person name="Roger A.J."/>
        </authorList>
    </citation>
    <scope>NUCLEOTIDE SEQUENCE</scope>
    <source>
        <strain evidence="3">Busselton2</strain>
    </source>
</reference>
<evidence type="ECO:0000256" key="2">
    <source>
        <dbReference type="SAM" id="MobiDB-lite"/>
    </source>
</evidence>
<dbReference type="SMART" id="SM00268">
    <property type="entry name" value="ACTIN"/>
    <property type="match status" value="1"/>
</dbReference>
<dbReference type="Gene3D" id="3.90.640.10">
    <property type="entry name" value="Actin, Chain A, domain 4"/>
    <property type="match status" value="2"/>
</dbReference>
<evidence type="ECO:0000256" key="1">
    <source>
        <dbReference type="RuleBase" id="RU000487"/>
    </source>
</evidence>
<dbReference type="Gene3D" id="3.30.420.40">
    <property type="match status" value="4"/>
</dbReference>
<evidence type="ECO:0000313" key="3">
    <source>
        <dbReference type="EMBL" id="KAJ3431448.1"/>
    </source>
</evidence>
<dbReference type="Pfam" id="PF00022">
    <property type="entry name" value="Actin"/>
    <property type="match status" value="1"/>
</dbReference>
<dbReference type="Proteomes" id="UP001146793">
    <property type="component" value="Unassembled WGS sequence"/>
</dbReference>
<organism evidence="3 4">
    <name type="scientific">Anaeramoeba flamelloides</name>
    <dbReference type="NCBI Taxonomy" id="1746091"/>
    <lineage>
        <taxon>Eukaryota</taxon>
        <taxon>Metamonada</taxon>
        <taxon>Anaeramoebidae</taxon>
        <taxon>Anaeramoeba</taxon>
    </lineage>
</organism>
<name>A0AAV7YUS3_9EUKA</name>
<dbReference type="EMBL" id="JANTQA010000048">
    <property type="protein sequence ID" value="KAJ3431448.1"/>
    <property type="molecule type" value="Genomic_DNA"/>
</dbReference>